<evidence type="ECO:0000313" key="3">
    <source>
        <dbReference type="EMBL" id="KAF2968908.1"/>
    </source>
</evidence>
<keyword evidence="2" id="KW-0812">Transmembrane</keyword>
<dbReference type="AlphaFoldDB" id="A0A7C8MRW2"/>
<dbReference type="Proteomes" id="UP000481858">
    <property type="component" value="Unassembled WGS sequence"/>
</dbReference>
<sequence>MADEPNSTDWISASASLAATIIGVMTLLTVYVGAMQILSENRMYRHGLSWRSLGPWQAMVAKRTLFGLQRHISTPRVNIKLLIQKEWDPLRLTFPLGFPRSKDVEKADNVQAKASWVNFMQALNLSPTERRDEYEIQDASELVNGIVPMHWTGKDLVGICSILGFQSHEDKPSFVSPMSLPMQWSGPLGWLQFRASANGCVAEFRRRMELHNQISAGVHSYYKPQLSLSGSPDALRSRLWNSISGFALDKNETLFLGGAARKRRPQEDEDEEEATDDQMFRELMSKDMPQEDIMRKLFGKSESRPKALRREVERNASGMSRRTAHRLDNDIPDFLDAVMHDEMDSSDRKQVLRTCDGLLSVTVQGELAYSRGLSVKDCYEYDRKYTVAEDIDKNIYPYNLGDLYMDEELLGLMKRALLLLLPDGFYFSPGQYLYCDLCEVYQHIEDLSNARKKIFPESFIEERAEKEISLKQAATTSSSTPSSTASPSPNDKLVDKGVDGVIKCIANSMKLCNELQETRKKKRACFSVDDMQLMAKAAALLLSVAGEQDLVWAVLYCPTISSDVLKQLEMEDVETFLDIIVTVRDCVIYCGPWTADGEPTTDENTWHRRYDNVPFVADGSFTGKQLVAAVTIVFITYYWIEKRWNTDVAAYDMTMPQSVLMC</sequence>
<accession>A0A7C8MRW2</accession>
<keyword evidence="4" id="KW-1185">Reference proteome</keyword>
<feature type="region of interest" description="Disordered" evidence="1">
    <location>
        <begin position="471"/>
        <end position="493"/>
    </location>
</feature>
<dbReference type="OrthoDB" id="5413544at2759"/>
<name>A0A7C8MRW2_9PEZI</name>
<gene>
    <name evidence="3" type="ORF">GQX73_g4673</name>
</gene>
<feature type="transmembrane region" description="Helical" evidence="2">
    <location>
        <begin position="15"/>
        <end position="38"/>
    </location>
</feature>
<evidence type="ECO:0000256" key="2">
    <source>
        <dbReference type="SAM" id="Phobius"/>
    </source>
</evidence>
<organism evidence="3 4">
    <name type="scientific">Xylaria multiplex</name>
    <dbReference type="NCBI Taxonomy" id="323545"/>
    <lineage>
        <taxon>Eukaryota</taxon>
        <taxon>Fungi</taxon>
        <taxon>Dikarya</taxon>
        <taxon>Ascomycota</taxon>
        <taxon>Pezizomycotina</taxon>
        <taxon>Sordariomycetes</taxon>
        <taxon>Xylariomycetidae</taxon>
        <taxon>Xylariales</taxon>
        <taxon>Xylariaceae</taxon>
        <taxon>Xylaria</taxon>
    </lineage>
</organism>
<feature type="compositionally biased region" description="Low complexity" evidence="1">
    <location>
        <begin position="473"/>
        <end position="489"/>
    </location>
</feature>
<keyword evidence="2" id="KW-1133">Transmembrane helix</keyword>
<keyword evidence="2" id="KW-0472">Membrane</keyword>
<dbReference type="InParanoid" id="A0A7C8MRW2"/>
<evidence type="ECO:0000313" key="4">
    <source>
        <dbReference type="Proteomes" id="UP000481858"/>
    </source>
</evidence>
<comment type="caution">
    <text evidence="3">The sequence shown here is derived from an EMBL/GenBank/DDBJ whole genome shotgun (WGS) entry which is preliminary data.</text>
</comment>
<protein>
    <submittedName>
        <fullName evidence="3">Uncharacterized protein</fullName>
    </submittedName>
</protein>
<dbReference type="EMBL" id="WUBL01000044">
    <property type="protein sequence ID" value="KAF2968908.1"/>
    <property type="molecule type" value="Genomic_DNA"/>
</dbReference>
<evidence type="ECO:0000256" key="1">
    <source>
        <dbReference type="SAM" id="MobiDB-lite"/>
    </source>
</evidence>
<reference evidence="3 4" key="1">
    <citation type="submission" date="2019-12" db="EMBL/GenBank/DDBJ databases">
        <title>Draft genome sequence of the ascomycete Xylaria multiplex DSM 110363.</title>
        <authorList>
            <person name="Buettner E."/>
            <person name="Kellner H."/>
        </authorList>
    </citation>
    <scope>NUCLEOTIDE SEQUENCE [LARGE SCALE GENOMIC DNA]</scope>
    <source>
        <strain evidence="3 4">DSM 110363</strain>
    </source>
</reference>
<proteinExistence type="predicted"/>